<dbReference type="AlphaFoldDB" id="R1EK55"/>
<sequence length="261" mass="28738">MLVVETRPVYSVAATERSFVLGVIRLEKRTFARMLVGRTAGRRLPTELAALVEDRLFEHYWAQTTAKSWDRTDALWRERHPALYWERYMTEDAVRTWCKLAESLNLTLAAREGPHDKRLADGRAGMSHPIDKFVVHIARTGRYAHGGVALRGSSILHPPSSSSPDPLNATASTEPFAAEDLAVTRLRSGICSMAVDAGRGTCNASFVPGDGGAHMVGSDREERFLEVDGFEEEVKAWDDSAVKKCAAVLGLQMSFASDTMG</sequence>
<dbReference type="Proteomes" id="UP000013521">
    <property type="component" value="Unassembled WGS sequence"/>
</dbReference>
<proteinExistence type="predicted"/>
<protein>
    <submittedName>
        <fullName evidence="1">Uncharacterized protein</fullName>
    </submittedName>
</protein>
<gene>
    <name evidence="1" type="ORF">UCRNP2_5322</name>
</gene>
<dbReference type="OrthoDB" id="3937619at2759"/>
<dbReference type="KEGG" id="npa:UCRNP2_5322"/>
<name>R1EK55_BOTPV</name>
<evidence type="ECO:0000313" key="2">
    <source>
        <dbReference type="Proteomes" id="UP000013521"/>
    </source>
</evidence>
<accession>R1EK55</accession>
<dbReference type="HOGENOM" id="CLU_1065575_0_0_1"/>
<organism evidence="1 2">
    <name type="scientific">Botryosphaeria parva (strain UCR-NP2)</name>
    <name type="common">Grapevine canker fungus</name>
    <name type="synonym">Neofusicoccum parvum</name>
    <dbReference type="NCBI Taxonomy" id="1287680"/>
    <lineage>
        <taxon>Eukaryota</taxon>
        <taxon>Fungi</taxon>
        <taxon>Dikarya</taxon>
        <taxon>Ascomycota</taxon>
        <taxon>Pezizomycotina</taxon>
        <taxon>Dothideomycetes</taxon>
        <taxon>Dothideomycetes incertae sedis</taxon>
        <taxon>Botryosphaeriales</taxon>
        <taxon>Botryosphaeriaceae</taxon>
        <taxon>Neofusicoccum</taxon>
    </lineage>
</organism>
<dbReference type="EMBL" id="KB916269">
    <property type="protein sequence ID" value="EOD47917.1"/>
    <property type="molecule type" value="Genomic_DNA"/>
</dbReference>
<evidence type="ECO:0000313" key="1">
    <source>
        <dbReference type="EMBL" id="EOD47917.1"/>
    </source>
</evidence>
<reference evidence="2" key="1">
    <citation type="journal article" date="2013" name="Genome Announc.">
        <title>Draft genome sequence of Neofusicoccum parvum isolate UCR-NP2, a fungal vascular pathogen associated with grapevine cankers.</title>
        <authorList>
            <person name="Blanco-Ulate B."/>
            <person name="Rolshausen P."/>
            <person name="Cantu D."/>
        </authorList>
    </citation>
    <scope>NUCLEOTIDE SEQUENCE [LARGE SCALE GENOMIC DNA]</scope>
    <source>
        <strain evidence="2">UCR-NP2</strain>
    </source>
</reference>